<evidence type="ECO:0000313" key="3">
    <source>
        <dbReference type="EMBL" id="RCH95147.1"/>
    </source>
</evidence>
<proteinExistence type="predicted"/>
<evidence type="ECO:0000259" key="2">
    <source>
        <dbReference type="Pfam" id="PF13649"/>
    </source>
</evidence>
<dbReference type="PANTHER" id="PTHR43591">
    <property type="entry name" value="METHYLTRANSFERASE"/>
    <property type="match status" value="1"/>
</dbReference>
<keyword evidence="4" id="KW-1185">Reference proteome</keyword>
<dbReference type="Gene3D" id="3.40.50.150">
    <property type="entry name" value="Vaccinia Virus protein VP39"/>
    <property type="match status" value="2"/>
</dbReference>
<comment type="caution">
    <text evidence="3">The sequence shown here is derived from an EMBL/GenBank/DDBJ whole genome shotgun (WGS) entry which is preliminary data.</text>
</comment>
<dbReference type="InterPro" id="IPR013216">
    <property type="entry name" value="Methyltransf_11"/>
</dbReference>
<dbReference type="PANTHER" id="PTHR43591:SF24">
    <property type="entry name" value="2-METHOXY-6-POLYPRENYL-1,4-BENZOQUINOL METHYLASE, MITOCHONDRIAL"/>
    <property type="match status" value="1"/>
</dbReference>
<dbReference type="EMBL" id="PJQL01000497">
    <property type="protein sequence ID" value="RCH95147.1"/>
    <property type="molecule type" value="Genomic_DNA"/>
</dbReference>
<evidence type="ECO:0000313" key="4">
    <source>
        <dbReference type="Proteomes" id="UP000252139"/>
    </source>
</evidence>
<protein>
    <recommendedName>
        <fullName evidence="5">Methyltransferase domain-containing protein</fullName>
    </recommendedName>
</protein>
<sequence>MGNCFPVAHRAQPISDRNIISQEDTFCNTMTAYKENTTIMNSTTNTNREFHKEESSTYWLPKDEEEQMRLTGQHYAFKSLFEGNVLPSVTDTLDFQKGINILDVGCGSGVWIMDMVQEYPNCTYHGCDIVNILYKNVDVKQFTFSKGNVIKGLPYEDNTFDFVHMRFLVLALREDEWPMAIKELIRVTKPGGMTPKDPSNLSYLISTAFRDTCKAKGQNACMGAELENILSKFDGINITQSECRLCDTSSGTNTAKLFIWDALENMITQNVNTAAVDPTFFDTKQEFHNDETSGYWLPKGEEEQKRLTAQHFAIKSLYGRNVMPSVTETLDLEGGITILDVGCSSGAWIMVSEYPNCIYHGCDIVDVTYKNVDVKQFTFSLGNVTNRLPYEDNAFDFVHMRLFVACLRKDEWPVAISEVIRVTKPGGMIQLGEFDLQPQNDSSSLYYRILSCFKDACKSRGQDPDIGSKLEMMLSKYSNVKVVESDRRTCDMSSGTPTAKMFIWDNLEVIKSMRRVLGPMLGIHNQKDLISFLEEYKHDLETKESVVGFAAVTVQKL</sequence>
<dbReference type="SUPFAM" id="SSF53335">
    <property type="entry name" value="S-adenosyl-L-methionine-dependent methyltransferases"/>
    <property type="match status" value="2"/>
</dbReference>
<feature type="domain" description="Methyltransferase type 11" evidence="1">
    <location>
        <begin position="339"/>
        <end position="429"/>
    </location>
</feature>
<dbReference type="AlphaFoldDB" id="A0A367JZ17"/>
<name>A0A367JZ17_RHIAZ</name>
<dbReference type="STRING" id="86630.A0A367JZ17"/>
<feature type="domain" description="Methyltransferase" evidence="2">
    <location>
        <begin position="101"/>
        <end position="192"/>
    </location>
</feature>
<dbReference type="Pfam" id="PF08241">
    <property type="entry name" value="Methyltransf_11"/>
    <property type="match status" value="1"/>
</dbReference>
<organism evidence="3 4">
    <name type="scientific">Rhizopus azygosporus</name>
    <name type="common">Rhizopus microsporus var. azygosporus</name>
    <dbReference type="NCBI Taxonomy" id="86630"/>
    <lineage>
        <taxon>Eukaryota</taxon>
        <taxon>Fungi</taxon>
        <taxon>Fungi incertae sedis</taxon>
        <taxon>Mucoromycota</taxon>
        <taxon>Mucoromycotina</taxon>
        <taxon>Mucoromycetes</taxon>
        <taxon>Mucorales</taxon>
        <taxon>Mucorineae</taxon>
        <taxon>Rhizopodaceae</taxon>
        <taxon>Rhizopus</taxon>
    </lineage>
</organism>
<reference evidence="3 4" key="1">
    <citation type="journal article" date="2018" name="G3 (Bethesda)">
        <title>Phylogenetic and Phylogenomic Definition of Rhizopus Species.</title>
        <authorList>
            <person name="Gryganskyi A.P."/>
            <person name="Golan J."/>
            <person name="Dolatabadi S."/>
            <person name="Mondo S."/>
            <person name="Robb S."/>
            <person name="Idnurm A."/>
            <person name="Muszewska A."/>
            <person name="Steczkiewicz K."/>
            <person name="Masonjones S."/>
            <person name="Liao H.L."/>
            <person name="Gajdeczka M.T."/>
            <person name="Anike F."/>
            <person name="Vuek A."/>
            <person name="Anishchenko I.M."/>
            <person name="Voigt K."/>
            <person name="de Hoog G.S."/>
            <person name="Smith M.E."/>
            <person name="Heitman J."/>
            <person name="Vilgalys R."/>
            <person name="Stajich J.E."/>
        </authorList>
    </citation>
    <scope>NUCLEOTIDE SEQUENCE [LARGE SCALE GENOMIC DNA]</scope>
    <source>
        <strain evidence="3 4">CBS 357.93</strain>
    </source>
</reference>
<evidence type="ECO:0000259" key="1">
    <source>
        <dbReference type="Pfam" id="PF08241"/>
    </source>
</evidence>
<gene>
    <name evidence="3" type="ORF">CU097_009395</name>
</gene>
<dbReference type="Pfam" id="PF13649">
    <property type="entry name" value="Methyltransf_25"/>
    <property type="match status" value="1"/>
</dbReference>
<dbReference type="CDD" id="cd02440">
    <property type="entry name" value="AdoMet_MTases"/>
    <property type="match status" value="2"/>
</dbReference>
<dbReference type="InterPro" id="IPR029063">
    <property type="entry name" value="SAM-dependent_MTases_sf"/>
</dbReference>
<evidence type="ECO:0008006" key="5">
    <source>
        <dbReference type="Google" id="ProtNLM"/>
    </source>
</evidence>
<dbReference type="OrthoDB" id="2013972at2759"/>
<accession>A0A367JZ17</accession>
<dbReference type="GO" id="GO:0008757">
    <property type="term" value="F:S-adenosylmethionine-dependent methyltransferase activity"/>
    <property type="evidence" value="ECO:0007669"/>
    <property type="project" value="InterPro"/>
</dbReference>
<dbReference type="Proteomes" id="UP000252139">
    <property type="component" value="Unassembled WGS sequence"/>
</dbReference>
<dbReference type="InterPro" id="IPR041698">
    <property type="entry name" value="Methyltransf_25"/>
</dbReference>